<gene>
    <name evidence="1" type="ORF">BDR25DRAFT_318039</name>
</gene>
<keyword evidence="2" id="KW-1185">Reference proteome</keyword>
<evidence type="ECO:0000313" key="2">
    <source>
        <dbReference type="Proteomes" id="UP000799755"/>
    </source>
</evidence>
<sequence>MPEMPMAANQHEPSIKDEDDDGDEFFDDDDEGRDFTYKPCPRLPQPFVVMRTLGDLMKALDAGSIDVDPEYQREVVWTADRMTGLVNSLMENYYIPPIILNKKEYKNPNGNGSSYSMVCVDGKQRLSSVRAFIKGMIPCHDYRGQKWWFVDPSNKPSKRILPEAARKEFLGKDLVSTEFSGLTPEQEEDLFARVQMGMQLTLAEKMRASNGPWQELAKLFVDDFAVIFALLKDRARSKDFQLALSCFSQIIEVENPSNANGIPMLKTNYKSLPKLLSNHAAMDDQIRSHLANTFATFKELVQESPETFTNVERKLKGVQTFAPIELVAVAVLISMYSHKRNNKLLLGDIRTLRNRLRDNFVDIRMNAPVWKFIWGFLNDLEAYRGTIEGVTIDRNVRLSVPVSDVTGTPAQKAPGSSPGSAKRRGRPTARPKQASFVAVNAASSVVPVEPHPPKRQRVEQRRPKTFPGSVVYPPFPGDSVHGFVTTGVGSSALPLVIDDDPAPPHPASRRQPSKALAASSQRHTPSMSRIGTNEYKFTTPPVPTSPDEYSGMHCQSPHTPSTLQVRQNHVSEMSSNGSPMEPMEPMGMMAAPVSLAQMAPAARILQRHPQHQQAQQHHHQTRQSQRHHQLDPVRPHPQPNQPQHRTQPQQPPPAPSRLNTSATLVHVEDQLQAILNAAKSSSPEEPHPPQLARSYPQSLPRKFPTPSPPQLNGTIDLTDDVEEERQNLLSSFGSRATAASESIENKRVRILAEFRAMKNPTTGSRLGLGSGSGFPVAGGKREQSMLGASSSP</sequence>
<dbReference type="Proteomes" id="UP000799755">
    <property type="component" value="Unassembled WGS sequence"/>
</dbReference>
<reference evidence="1" key="1">
    <citation type="journal article" date="2020" name="Stud. Mycol.">
        <title>101 Dothideomycetes genomes: a test case for predicting lifestyles and emergence of pathogens.</title>
        <authorList>
            <person name="Haridas S."/>
            <person name="Albert R."/>
            <person name="Binder M."/>
            <person name="Bloem J."/>
            <person name="Labutti K."/>
            <person name="Salamov A."/>
            <person name="Andreopoulos B."/>
            <person name="Baker S."/>
            <person name="Barry K."/>
            <person name="Bills G."/>
            <person name="Bluhm B."/>
            <person name="Cannon C."/>
            <person name="Castanera R."/>
            <person name="Culley D."/>
            <person name="Daum C."/>
            <person name="Ezra D."/>
            <person name="Gonzalez J."/>
            <person name="Henrissat B."/>
            <person name="Kuo A."/>
            <person name="Liang C."/>
            <person name="Lipzen A."/>
            <person name="Lutzoni F."/>
            <person name="Magnuson J."/>
            <person name="Mondo S."/>
            <person name="Nolan M."/>
            <person name="Ohm R."/>
            <person name="Pangilinan J."/>
            <person name="Park H.-J."/>
            <person name="Ramirez L."/>
            <person name="Alfaro M."/>
            <person name="Sun H."/>
            <person name="Tritt A."/>
            <person name="Yoshinaga Y."/>
            <person name="Zwiers L.-H."/>
            <person name="Turgeon B."/>
            <person name="Goodwin S."/>
            <person name="Spatafora J."/>
            <person name="Crous P."/>
            <person name="Grigoriev I."/>
        </authorList>
    </citation>
    <scope>NUCLEOTIDE SEQUENCE</scope>
    <source>
        <strain evidence="1">ATCC 200398</strain>
    </source>
</reference>
<organism evidence="1 2">
    <name type="scientific">Lindgomyces ingoldianus</name>
    <dbReference type="NCBI Taxonomy" id="673940"/>
    <lineage>
        <taxon>Eukaryota</taxon>
        <taxon>Fungi</taxon>
        <taxon>Dikarya</taxon>
        <taxon>Ascomycota</taxon>
        <taxon>Pezizomycotina</taxon>
        <taxon>Dothideomycetes</taxon>
        <taxon>Pleosporomycetidae</taxon>
        <taxon>Pleosporales</taxon>
        <taxon>Lindgomycetaceae</taxon>
        <taxon>Lindgomyces</taxon>
    </lineage>
</organism>
<dbReference type="EMBL" id="MU003527">
    <property type="protein sequence ID" value="KAF2465892.1"/>
    <property type="molecule type" value="Genomic_DNA"/>
</dbReference>
<accession>A0ACB6QIE3</accession>
<proteinExistence type="predicted"/>
<name>A0ACB6QIE3_9PLEO</name>
<evidence type="ECO:0000313" key="1">
    <source>
        <dbReference type="EMBL" id="KAF2465892.1"/>
    </source>
</evidence>
<comment type="caution">
    <text evidence="1">The sequence shown here is derived from an EMBL/GenBank/DDBJ whole genome shotgun (WGS) entry which is preliminary data.</text>
</comment>
<protein>
    <submittedName>
        <fullName evidence="1">Uncharacterized protein</fullName>
    </submittedName>
</protein>